<protein>
    <submittedName>
        <fullName evidence="3">W2 domain-containing protein</fullName>
    </submittedName>
</protein>
<dbReference type="Proteomes" id="UP000095281">
    <property type="component" value="Unplaced"/>
</dbReference>
<reference evidence="3" key="1">
    <citation type="submission" date="2016-11" db="UniProtKB">
        <authorList>
            <consortium name="WormBaseParasite"/>
        </authorList>
    </citation>
    <scope>IDENTIFICATION</scope>
</reference>
<keyword evidence="2" id="KW-1185">Reference proteome</keyword>
<feature type="compositionally biased region" description="Basic and acidic residues" evidence="1">
    <location>
        <begin position="324"/>
        <end position="337"/>
    </location>
</feature>
<dbReference type="AlphaFoldDB" id="A0A1I8BH03"/>
<evidence type="ECO:0000313" key="3">
    <source>
        <dbReference type="WBParaSite" id="MhA1_Contig2276.frz3.gene4"/>
    </source>
</evidence>
<proteinExistence type="predicted"/>
<evidence type="ECO:0000313" key="2">
    <source>
        <dbReference type="Proteomes" id="UP000095281"/>
    </source>
</evidence>
<dbReference type="WBParaSite" id="MhA1_Contig2276.frz3.gene4">
    <property type="protein sequence ID" value="MhA1_Contig2276.frz3.gene4"/>
    <property type="gene ID" value="MhA1_Contig2276.frz3.gene4"/>
</dbReference>
<accession>A0A1I8BH03</accession>
<organism evidence="2 3">
    <name type="scientific">Meloidogyne hapla</name>
    <name type="common">Root-knot nematode worm</name>
    <dbReference type="NCBI Taxonomy" id="6305"/>
    <lineage>
        <taxon>Eukaryota</taxon>
        <taxon>Metazoa</taxon>
        <taxon>Ecdysozoa</taxon>
        <taxon>Nematoda</taxon>
        <taxon>Chromadorea</taxon>
        <taxon>Rhabditida</taxon>
        <taxon>Tylenchina</taxon>
        <taxon>Tylenchomorpha</taxon>
        <taxon>Tylenchoidea</taxon>
        <taxon>Meloidogynidae</taxon>
        <taxon>Meloidogyninae</taxon>
        <taxon>Meloidogyne</taxon>
    </lineage>
</organism>
<sequence length="345" mass="39982">MLFAVASKKFCLPKILTSVGSIRGLNDLATIIDTLANNFKIVKPRFTIDISDPKLIGLPAQAQKDSVMQHVPKDQKFVLDRSELVFNILCTYYETDTELTRVQLRKHVEDLPDIDDTLQTPQSLLDEAVFHIEKLQGAIACDLAWLASSRQLKNYLRMNEVDINSHMVKSKVVEYLFASCTDENLAPLISSTWDTLERGHANSYKNDYGLKKVGQVLVAAELFCNIICDLHEKKPFKSSIDLNDQKSFNRDDLLKWLRPNNMIEMEIPIANSNGIMEWESIIKWVATKKISKEEVKKKWINKEVLPDEKFNKWMKERIKDFNQAKEREEERKREAQMLKEQNFET</sequence>
<evidence type="ECO:0000256" key="1">
    <source>
        <dbReference type="SAM" id="MobiDB-lite"/>
    </source>
</evidence>
<feature type="region of interest" description="Disordered" evidence="1">
    <location>
        <begin position="324"/>
        <end position="345"/>
    </location>
</feature>
<name>A0A1I8BH03_MELHA</name>